<evidence type="ECO:0000313" key="3">
    <source>
        <dbReference type="EMBL" id="MXV17970.1"/>
    </source>
</evidence>
<feature type="domain" description="Glycosyl transferase family 1" evidence="1">
    <location>
        <begin position="168"/>
        <end position="304"/>
    </location>
</feature>
<accession>A0A7K1Y3X9</accession>
<dbReference type="SUPFAM" id="SSF53756">
    <property type="entry name" value="UDP-Glycosyltransferase/glycogen phosphorylase"/>
    <property type="match status" value="1"/>
</dbReference>
<keyword evidence="3" id="KW-0808">Transferase</keyword>
<reference evidence="3 4" key="1">
    <citation type="submission" date="2019-11" db="EMBL/GenBank/DDBJ databases">
        <title>Pedobacter sp. HMF7056 Genome sequencing and assembly.</title>
        <authorList>
            <person name="Kang H."/>
            <person name="Kim H."/>
            <person name="Joh K."/>
        </authorList>
    </citation>
    <scope>NUCLEOTIDE SEQUENCE [LARGE SCALE GENOMIC DNA]</scope>
    <source>
        <strain evidence="3 4">HMF7056</strain>
    </source>
</reference>
<gene>
    <name evidence="3" type="ORF">GS398_21925</name>
</gene>
<dbReference type="AlphaFoldDB" id="A0A7K1Y3X9"/>
<dbReference type="Gene3D" id="3.40.50.2000">
    <property type="entry name" value="Glycogen Phosphorylase B"/>
    <property type="match status" value="2"/>
</dbReference>
<dbReference type="PANTHER" id="PTHR12526">
    <property type="entry name" value="GLYCOSYLTRANSFERASE"/>
    <property type="match status" value="1"/>
</dbReference>
<sequence>MKIAVLSPIAWRTPPRHYGPWEQVASNIAEGLVAAGHDVTLFASGDSVTSGKLDAVIAEGYEEDRTQDAKVCECLHISNLMEKAHQFDLVHNNFDFLPLTWSRMVKTPFITTIHGFSSPRIIPVYKKYNDTSDYVSISHADRSEELRYLATIYNGLNTSDFEFNANPGDYLLYFGRIHHDKGTAEAIDIAKKTCKRLIIAGIIQDTAYFNEKVKPFLGGDIGFIGHAGPEKRNELLGNAAALLHPINFNEPFGMSVAEAMLCGTPVIAFNKGSMPELIEHEKTGFLVTTPTEAAEAVTRLASIDRSYTRERATARFSQETMVADYLEAYRKILSR</sequence>
<evidence type="ECO:0000313" key="4">
    <source>
        <dbReference type="Proteomes" id="UP000451233"/>
    </source>
</evidence>
<dbReference type="Proteomes" id="UP000451233">
    <property type="component" value="Unassembled WGS sequence"/>
</dbReference>
<keyword evidence="4" id="KW-1185">Reference proteome</keyword>
<organism evidence="3 4">
    <name type="scientific">Hufsiella ginkgonis</name>
    <dbReference type="NCBI Taxonomy" id="2695274"/>
    <lineage>
        <taxon>Bacteria</taxon>
        <taxon>Pseudomonadati</taxon>
        <taxon>Bacteroidota</taxon>
        <taxon>Sphingobacteriia</taxon>
        <taxon>Sphingobacteriales</taxon>
        <taxon>Sphingobacteriaceae</taxon>
        <taxon>Hufsiella</taxon>
    </lineage>
</organism>
<dbReference type="PANTHER" id="PTHR12526:SF595">
    <property type="entry name" value="BLL5217 PROTEIN"/>
    <property type="match status" value="1"/>
</dbReference>
<evidence type="ECO:0000259" key="2">
    <source>
        <dbReference type="Pfam" id="PF13439"/>
    </source>
</evidence>
<proteinExistence type="predicted"/>
<protein>
    <submittedName>
        <fullName evidence="3">Glycosyltransferase</fullName>
    </submittedName>
</protein>
<dbReference type="InterPro" id="IPR001296">
    <property type="entry name" value="Glyco_trans_1"/>
</dbReference>
<dbReference type="Pfam" id="PF00534">
    <property type="entry name" value="Glycos_transf_1"/>
    <property type="match status" value="1"/>
</dbReference>
<dbReference type="CDD" id="cd03802">
    <property type="entry name" value="GT4_AviGT4-like"/>
    <property type="match status" value="1"/>
</dbReference>
<dbReference type="EMBL" id="WVHS01000007">
    <property type="protein sequence ID" value="MXV17970.1"/>
    <property type="molecule type" value="Genomic_DNA"/>
</dbReference>
<evidence type="ECO:0000259" key="1">
    <source>
        <dbReference type="Pfam" id="PF00534"/>
    </source>
</evidence>
<dbReference type="RefSeq" id="WP_160908975.1">
    <property type="nucleotide sequence ID" value="NZ_WVHS01000007.1"/>
</dbReference>
<comment type="caution">
    <text evidence="3">The sequence shown here is derived from an EMBL/GenBank/DDBJ whole genome shotgun (WGS) entry which is preliminary data.</text>
</comment>
<dbReference type="GO" id="GO:0016757">
    <property type="term" value="F:glycosyltransferase activity"/>
    <property type="evidence" value="ECO:0007669"/>
    <property type="project" value="InterPro"/>
</dbReference>
<feature type="domain" description="Glycosyltransferase subfamily 4-like N-terminal" evidence="2">
    <location>
        <begin position="22"/>
        <end position="157"/>
    </location>
</feature>
<dbReference type="Pfam" id="PF13439">
    <property type="entry name" value="Glyco_transf_4"/>
    <property type="match status" value="1"/>
</dbReference>
<name>A0A7K1Y3X9_9SPHI</name>
<dbReference type="InterPro" id="IPR028098">
    <property type="entry name" value="Glyco_trans_4-like_N"/>
</dbReference>